<sequence>MNCFVCSKKKKDFEVWHNKTVIAATYDSEFQNDEQIQKMSNKSIICHDCMQSIKNKVDEKRK</sequence>
<dbReference type="Proteomes" id="UP000006100">
    <property type="component" value="Chromosome"/>
</dbReference>
<dbReference type="HOGENOM" id="CLU_2856928_0_0_2"/>
<keyword evidence="2" id="KW-1185">Reference proteome</keyword>
<proteinExistence type="predicted"/>
<dbReference type="AlphaFoldDB" id="K0BED6"/>
<reference evidence="1 2" key="1">
    <citation type="journal article" date="2012" name="J. Bacteriol.">
        <title>Draft Genome Sequence of an Ammonia-Oxidizing Archaeon, "Candidatus Nitrosopumilus sediminis" AR2, from Svalbard in the Arctic Circle.</title>
        <authorList>
            <person name="Park S.J."/>
            <person name="Kim J.G."/>
            <person name="Jung M.Y."/>
            <person name="Kim S.J."/>
            <person name="Cha I.T."/>
            <person name="Ghai R."/>
            <person name="Martin-Cuadrado A.B."/>
            <person name="Rodriguez-Valera F."/>
            <person name="Rhee S.K."/>
        </authorList>
    </citation>
    <scope>NUCLEOTIDE SEQUENCE [LARGE SCALE GENOMIC DNA]</scope>
    <source>
        <strain evidence="1 2">AR2</strain>
    </source>
</reference>
<accession>K0BED6</accession>
<dbReference type="RefSeq" id="WP_014965092.1">
    <property type="nucleotide sequence ID" value="NC_018656.1"/>
</dbReference>
<dbReference type="OrthoDB" id="2525at2157"/>
<name>K0BED6_9ARCH</name>
<protein>
    <submittedName>
        <fullName evidence="1">Uncharacterized protein</fullName>
    </submittedName>
</protein>
<dbReference type="PATRIC" id="fig|1229909.8.peg.994"/>
<dbReference type="EMBL" id="CP003843">
    <property type="protein sequence ID" value="AFS82721.1"/>
    <property type="molecule type" value="Genomic_DNA"/>
</dbReference>
<dbReference type="KEGG" id="nir:NSED_04575"/>
<evidence type="ECO:0000313" key="2">
    <source>
        <dbReference type="Proteomes" id="UP000006100"/>
    </source>
</evidence>
<evidence type="ECO:0000313" key="1">
    <source>
        <dbReference type="EMBL" id="AFS82721.1"/>
    </source>
</evidence>
<dbReference type="GeneID" id="13696711"/>
<organism evidence="1 2">
    <name type="scientific">Candidatus Nitrosopumilus sediminis</name>
    <dbReference type="NCBI Taxonomy" id="1229909"/>
    <lineage>
        <taxon>Archaea</taxon>
        <taxon>Nitrososphaerota</taxon>
        <taxon>Nitrososphaeria</taxon>
        <taxon>Nitrosopumilales</taxon>
        <taxon>Nitrosopumilaceae</taxon>
        <taxon>Nitrosopumilus</taxon>
    </lineage>
</organism>
<gene>
    <name evidence="1" type="ORF">NSED_04575</name>
</gene>